<dbReference type="GO" id="GO:0016114">
    <property type="term" value="P:terpenoid biosynthetic process"/>
    <property type="evidence" value="ECO:0007669"/>
    <property type="project" value="InterPro"/>
</dbReference>
<dbReference type="InterPro" id="IPR036571">
    <property type="entry name" value="MECDP_synthase_sf"/>
</dbReference>
<feature type="binding site" evidence="14">
    <location>
        <begin position="279"/>
        <end position="280"/>
    </location>
    <ligand>
        <name>4-CDP-2-C-methyl-D-erythritol 2-phosphate</name>
        <dbReference type="ChEBI" id="CHEBI:57919"/>
    </ligand>
</feature>
<feature type="domain" description="2-C-methyl-D-erythritol 2,4-cyclodiphosphate synthase" evidence="15">
    <location>
        <begin position="246"/>
        <end position="399"/>
    </location>
</feature>
<evidence type="ECO:0000256" key="7">
    <source>
        <dbReference type="ARBA" id="ARBA00009789"/>
    </source>
</evidence>
<comment type="caution">
    <text evidence="16">The sequence shown here is derived from an EMBL/GenBank/DDBJ whole genome shotgun (WGS) entry which is preliminary data.</text>
</comment>
<evidence type="ECO:0000256" key="12">
    <source>
        <dbReference type="ARBA" id="ARBA00023239"/>
    </source>
</evidence>
<dbReference type="SUPFAM" id="SSF69765">
    <property type="entry name" value="IpsF-like"/>
    <property type="match status" value="1"/>
</dbReference>
<dbReference type="EC" id="2.7.7.60" evidence="14"/>
<keyword evidence="12 14" id="KW-0456">Lyase</keyword>
<feature type="site" description="Positions MEP for the nucleophilic attack" evidence="14">
    <location>
        <position position="169"/>
    </location>
</feature>
<feature type="binding site" evidence="14">
    <location>
        <position position="384"/>
    </location>
    <ligand>
        <name>4-CDP-2-C-methyl-D-erythritol 2-phosphate</name>
        <dbReference type="ChEBI" id="CHEBI:57919"/>
    </ligand>
</feature>
<evidence type="ECO:0000256" key="5">
    <source>
        <dbReference type="ARBA" id="ARBA00004787"/>
    </source>
</evidence>
<dbReference type="AlphaFoldDB" id="A0A231UT09"/>
<dbReference type="HAMAP" id="MF_00107">
    <property type="entry name" value="IspF"/>
    <property type="match status" value="1"/>
</dbReference>
<dbReference type="GO" id="GO:0008685">
    <property type="term" value="F:2-C-methyl-D-erythritol 2,4-cyclodiphosphate synthase activity"/>
    <property type="evidence" value="ECO:0007669"/>
    <property type="project" value="UniProtKB-UniRule"/>
</dbReference>
<dbReference type="PANTHER" id="PTHR43181">
    <property type="entry name" value="2-C-METHYL-D-ERYTHRITOL 2,4-CYCLODIPHOSPHATE SYNTHASE, CHLOROPLASTIC"/>
    <property type="match status" value="1"/>
</dbReference>
<gene>
    <name evidence="14 16" type="primary">ispDF</name>
    <name evidence="16" type="ORF">B7H23_12625</name>
</gene>
<accession>A0A231UT09</accession>
<dbReference type="Pfam" id="PF02542">
    <property type="entry name" value="YgbB"/>
    <property type="match status" value="1"/>
</dbReference>
<evidence type="ECO:0000313" key="16">
    <source>
        <dbReference type="EMBL" id="OXS99049.1"/>
    </source>
</evidence>
<evidence type="ECO:0000256" key="11">
    <source>
        <dbReference type="ARBA" id="ARBA00023229"/>
    </source>
</evidence>
<keyword evidence="17" id="KW-1185">Reference proteome</keyword>
<comment type="similarity">
    <text evidence="7">Belongs to the IspD/TarI cytidylyltransferase family. IspD subfamily.</text>
</comment>
<dbReference type="Gene3D" id="3.30.1330.50">
    <property type="entry name" value="2-C-methyl-D-erythritol 2,4-cyclodiphosphate synthase"/>
    <property type="match status" value="1"/>
</dbReference>
<dbReference type="InterPro" id="IPR029044">
    <property type="entry name" value="Nucleotide-diphossugar_trans"/>
</dbReference>
<feature type="binding site" evidence="14">
    <location>
        <position position="255"/>
    </location>
    <ligand>
        <name>a divalent metal cation</name>
        <dbReference type="ChEBI" id="CHEBI:60240"/>
    </ligand>
</feature>
<evidence type="ECO:0000256" key="4">
    <source>
        <dbReference type="ARBA" id="ARBA00004709"/>
    </source>
</evidence>
<keyword evidence="13 14" id="KW-0511">Multifunctional enzyme</keyword>
<feature type="binding site" evidence="14">
    <location>
        <begin position="377"/>
        <end position="380"/>
    </location>
    <ligand>
        <name>4-CDP-2-C-methyl-D-erythritol 2-phosphate</name>
        <dbReference type="ChEBI" id="CHEBI:57919"/>
    </ligand>
</feature>
<comment type="pathway">
    <text evidence="5 14">Isoprenoid biosynthesis; isopentenyl diphosphate biosynthesis via DXP pathway; isopentenyl diphosphate from 1-deoxy-D-xylulose 5-phosphate: step 2/6.</text>
</comment>
<dbReference type="CDD" id="cd00554">
    <property type="entry name" value="MECDP_synthase"/>
    <property type="match status" value="1"/>
</dbReference>
<dbReference type="CDD" id="cd02516">
    <property type="entry name" value="CDP-ME_synthetase"/>
    <property type="match status" value="1"/>
</dbReference>
<dbReference type="PROSITE" id="PS01295">
    <property type="entry name" value="ISPD"/>
    <property type="match status" value="1"/>
</dbReference>
<feature type="site" description="Transition state stabilizer" evidence="14">
    <location>
        <position position="37"/>
    </location>
</feature>
<comment type="function">
    <text evidence="14">Bifunctional enzyme that catalyzes the formation of 4-diphosphocytidyl-2-C-methyl-D-erythritol from CTP and 2-C-methyl-D-erythritol 4-phosphate (MEP) (IspD), and catalyzes the conversion of 4-diphosphocytidyl-2-C-methyl-D-erythritol 2-phosphate (CDP-ME2P) to 2-C-methyl-D-erythritol 2,4-cyclodiphosphate (ME-CPP) with a corresponding release of cytidine 5-monophosphate (CMP) (IspF).</text>
</comment>
<dbReference type="InterPro" id="IPR020555">
    <property type="entry name" value="MECDP_synthase_CS"/>
</dbReference>
<dbReference type="NCBIfam" id="NF006899">
    <property type="entry name" value="PRK09382.1"/>
    <property type="match status" value="1"/>
</dbReference>
<dbReference type="InterPro" id="IPR026596">
    <property type="entry name" value="IspD/F"/>
</dbReference>
<comment type="catalytic activity">
    <reaction evidence="2 14">
        <text>2-C-methyl-D-erythritol 4-phosphate + CTP + H(+) = 4-CDP-2-C-methyl-D-erythritol + diphosphate</text>
        <dbReference type="Rhea" id="RHEA:13429"/>
        <dbReference type="ChEBI" id="CHEBI:15378"/>
        <dbReference type="ChEBI" id="CHEBI:33019"/>
        <dbReference type="ChEBI" id="CHEBI:37563"/>
        <dbReference type="ChEBI" id="CHEBI:57823"/>
        <dbReference type="ChEBI" id="CHEBI:58262"/>
        <dbReference type="EC" id="2.7.7.60"/>
    </reaction>
</comment>
<comment type="similarity">
    <text evidence="14">In the C-terminal section; belongs to the IspF family.</text>
</comment>
<dbReference type="GO" id="GO:0019288">
    <property type="term" value="P:isopentenyl diphosphate biosynthetic process, methylerythritol 4-phosphate pathway"/>
    <property type="evidence" value="ECO:0007669"/>
    <property type="project" value="UniProtKB-UniRule"/>
</dbReference>
<dbReference type="EC" id="4.6.1.12" evidence="14"/>
<evidence type="ECO:0000313" key="17">
    <source>
        <dbReference type="Proteomes" id="UP000215405"/>
    </source>
</evidence>
<dbReference type="UniPathway" id="UPA00056">
    <property type="reaction ID" value="UER00093"/>
</dbReference>
<dbReference type="Gene3D" id="3.90.550.10">
    <property type="entry name" value="Spore Coat Polysaccharide Biosynthesis Protein SpsA, Chain A"/>
    <property type="match status" value="1"/>
</dbReference>
<dbReference type="Proteomes" id="UP000215405">
    <property type="component" value="Unassembled WGS sequence"/>
</dbReference>
<dbReference type="NCBIfam" id="TIGR00151">
    <property type="entry name" value="ispF"/>
    <property type="match status" value="1"/>
</dbReference>
<reference evidence="17" key="1">
    <citation type="journal article" date="2017" name="Int. J. Syst. Evol. Microbiol.">
        <title>Notoacmeibacter marinus gen. nov., sp. nov., isolated from the gut of a limpet and proposal of Notoacmeibacteraceae fam. nov. in the order Rhizobiales of the class Alphaproteobacteria.</title>
        <authorList>
            <person name="Huang Z."/>
            <person name="Guo F."/>
            <person name="Lai Q."/>
        </authorList>
    </citation>
    <scope>NUCLEOTIDE SEQUENCE [LARGE SCALE GENOMIC DNA]</scope>
    <source>
        <strain evidence="17">XMTR2A4</strain>
    </source>
</reference>
<keyword evidence="10 14" id="KW-0479">Metal-binding</keyword>
<keyword evidence="9 14" id="KW-0548">Nucleotidyltransferase</keyword>
<keyword evidence="8 14" id="KW-0808">Transferase</keyword>
<feature type="binding site" evidence="14">
    <location>
        <position position="287"/>
    </location>
    <ligand>
        <name>a divalent metal cation</name>
        <dbReference type="ChEBI" id="CHEBI:60240"/>
    </ligand>
</feature>
<name>A0A231UT09_9HYPH</name>
<organism evidence="16 17">
    <name type="scientific">Notoacmeibacter marinus</name>
    <dbReference type="NCBI Taxonomy" id="1876515"/>
    <lineage>
        <taxon>Bacteria</taxon>
        <taxon>Pseudomonadati</taxon>
        <taxon>Pseudomonadota</taxon>
        <taxon>Alphaproteobacteria</taxon>
        <taxon>Hyphomicrobiales</taxon>
        <taxon>Notoacmeibacteraceae</taxon>
        <taxon>Notoacmeibacter</taxon>
    </lineage>
</organism>
<feature type="binding site" evidence="14">
    <location>
        <position position="253"/>
    </location>
    <ligand>
        <name>a divalent metal cation</name>
        <dbReference type="ChEBI" id="CHEBI:60240"/>
    </ligand>
</feature>
<dbReference type="NCBIfam" id="TIGR00453">
    <property type="entry name" value="ispD"/>
    <property type="match status" value="1"/>
</dbReference>
<dbReference type="EMBL" id="NBYO01000003">
    <property type="protein sequence ID" value="OXS99049.1"/>
    <property type="molecule type" value="Genomic_DNA"/>
</dbReference>
<feature type="binding site" evidence="14">
    <location>
        <position position="387"/>
    </location>
    <ligand>
        <name>4-CDP-2-C-methyl-D-erythritol 2-phosphate</name>
        <dbReference type="ChEBI" id="CHEBI:57919"/>
    </ligand>
</feature>
<dbReference type="RefSeq" id="WP_094077839.1">
    <property type="nucleotide sequence ID" value="NZ_NBYO01000003.1"/>
</dbReference>
<evidence type="ECO:0000256" key="2">
    <source>
        <dbReference type="ARBA" id="ARBA00001282"/>
    </source>
</evidence>
<dbReference type="GO" id="GO:0046872">
    <property type="term" value="F:metal ion binding"/>
    <property type="evidence" value="ECO:0007669"/>
    <property type="project" value="UniProtKB-KW"/>
</dbReference>
<dbReference type="HAMAP" id="MF_01520">
    <property type="entry name" value="IspDF"/>
    <property type="match status" value="1"/>
</dbReference>
<keyword evidence="11 14" id="KW-0414">Isoprene biosynthesis</keyword>
<feature type="site" description="Transition state stabilizer" evidence="14">
    <location>
        <position position="279"/>
    </location>
</feature>
<dbReference type="InterPro" id="IPR018294">
    <property type="entry name" value="ISPD_synthase_CS"/>
</dbReference>
<evidence type="ECO:0000256" key="9">
    <source>
        <dbReference type="ARBA" id="ARBA00022695"/>
    </source>
</evidence>
<dbReference type="FunFam" id="3.90.550.10:FF:000003">
    <property type="entry name" value="2-C-methyl-D-erythritol 4-phosphate cytidylyltransferase"/>
    <property type="match status" value="1"/>
</dbReference>
<dbReference type="PROSITE" id="PS01350">
    <property type="entry name" value="ISPF"/>
    <property type="match status" value="1"/>
</dbReference>
<feature type="region of interest" description="2-C-methyl-D-erythritol 2,4-cyclodiphosphate synthase" evidence="14">
    <location>
        <begin position="247"/>
        <end position="409"/>
    </location>
</feature>
<comment type="similarity">
    <text evidence="6">Belongs to the IspF family.</text>
</comment>
<evidence type="ECO:0000256" key="13">
    <source>
        <dbReference type="ARBA" id="ARBA00023268"/>
    </source>
</evidence>
<dbReference type="PANTHER" id="PTHR43181:SF1">
    <property type="entry name" value="2-C-METHYL-D-ERYTHRITOL 2,4-CYCLODIPHOSPHATE SYNTHASE, CHLOROPLASTIC"/>
    <property type="match status" value="1"/>
</dbReference>
<comment type="pathway">
    <text evidence="4 14">Isoprenoid biosynthesis; isopentenyl diphosphate biosynthesis via DXP pathway; isopentenyl diphosphate from 1-deoxy-D-xylulose 5-phosphate: step 4/6.</text>
</comment>
<evidence type="ECO:0000256" key="14">
    <source>
        <dbReference type="HAMAP-Rule" id="MF_01520"/>
    </source>
</evidence>
<dbReference type="GO" id="GO:0050518">
    <property type="term" value="F:2-C-methyl-D-erythritol 4-phosphate cytidylyltransferase activity"/>
    <property type="evidence" value="ECO:0007669"/>
    <property type="project" value="UniProtKB-UniRule"/>
</dbReference>
<dbReference type="HAMAP" id="MF_00108">
    <property type="entry name" value="IspD"/>
    <property type="match status" value="1"/>
</dbReference>
<feature type="site" description="Transition state stabilizer" evidence="14">
    <location>
        <position position="28"/>
    </location>
</feature>
<comment type="catalytic activity">
    <reaction evidence="1 14">
        <text>4-CDP-2-C-methyl-D-erythritol 2-phosphate = 2-C-methyl-D-erythritol 2,4-cyclic diphosphate + CMP</text>
        <dbReference type="Rhea" id="RHEA:23864"/>
        <dbReference type="ChEBI" id="CHEBI:57919"/>
        <dbReference type="ChEBI" id="CHEBI:58483"/>
        <dbReference type="ChEBI" id="CHEBI:60377"/>
        <dbReference type="EC" id="4.6.1.12"/>
    </reaction>
</comment>
<comment type="cofactor">
    <cofactor evidence="3 14">
        <name>a divalent metal cation</name>
        <dbReference type="ChEBI" id="CHEBI:60240"/>
    </cofactor>
</comment>
<comment type="similarity">
    <text evidence="14">In the N-terminal section; belongs to the IspD/TarI cytidylyltransferase family. IspD subfamily.</text>
</comment>
<evidence type="ECO:0000259" key="15">
    <source>
        <dbReference type="Pfam" id="PF02542"/>
    </source>
</evidence>
<feature type="region of interest" description="2-C-methyl-D-erythritol 4-phosphate cytidylyltransferase" evidence="14">
    <location>
        <begin position="1"/>
        <end position="246"/>
    </location>
</feature>
<evidence type="ECO:0000256" key="8">
    <source>
        <dbReference type="ARBA" id="ARBA00022679"/>
    </source>
</evidence>
<dbReference type="InterPro" id="IPR003526">
    <property type="entry name" value="MECDP_synthase"/>
</dbReference>
<sequence length="409" mass="43821">MTPRGKIVPPDYEERMAALIVAAGRGERAGGPSDSPKQYRRLAGEPILRRTVRVFLDHPAIERIYIAIHPDDEALARGAIAPFDAARILLVHGGRTRQLSVLAGLRAMMDSPTEFVLIHDAARPLLDRQTLDAVVDEVRRGNGVIVGRPVTDTVKSIDPSDTIVGTIDRDSLIRAQTPQAFPYPSILAAHEDAAADGLENATDDASIAARAGMTVRIVRGRSANPKITFPEDIALAERSFSIVPDVRVGNGYDVHRFEDGDAVILCGVAIPFHRKLSGHSDADVGLHALTDALLATVGAGDIGTHFPPSDPQWRGAESSIFLRHAIGLLRKEGARIANADVTLIAEEPKIGPHREAMTNRLAELMGIEPHRVSIKATTNEKMGFVGRNEGIAAIATASVIFPGGLPDEG</sequence>
<dbReference type="Pfam" id="PF01128">
    <property type="entry name" value="IspD"/>
    <property type="match status" value="1"/>
</dbReference>
<comment type="caution">
    <text evidence="14">Lacks conserved residue(s) required for the propagation of feature annotation.</text>
</comment>
<dbReference type="SUPFAM" id="SSF53448">
    <property type="entry name" value="Nucleotide-diphospho-sugar transferases"/>
    <property type="match status" value="1"/>
</dbReference>
<feature type="binding site" evidence="14">
    <location>
        <begin position="253"/>
        <end position="255"/>
    </location>
    <ligand>
        <name>4-CDP-2-C-methyl-D-erythritol 2-phosphate</name>
        <dbReference type="ChEBI" id="CHEBI:57919"/>
    </ligand>
</feature>
<dbReference type="InterPro" id="IPR001228">
    <property type="entry name" value="IspD"/>
</dbReference>
<proteinExistence type="inferred from homology"/>
<evidence type="ECO:0000256" key="6">
    <source>
        <dbReference type="ARBA" id="ARBA00008480"/>
    </source>
</evidence>
<feature type="site" description="Transition state stabilizer" evidence="14">
    <location>
        <position position="378"/>
    </location>
</feature>
<feature type="site" description="Positions MEP for the nucleophilic attack" evidence="14">
    <location>
        <position position="226"/>
    </location>
</feature>
<evidence type="ECO:0000256" key="1">
    <source>
        <dbReference type="ARBA" id="ARBA00000200"/>
    </source>
</evidence>
<feature type="binding site" evidence="14">
    <location>
        <begin position="301"/>
        <end position="303"/>
    </location>
    <ligand>
        <name>4-CDP-2-C-methyl-D-erythritol 2-phosphate</name>
        <dbReference type="ChEBI" id="CHEBI:57919"/>
    </ligand>
</feature>
<evidence type="ECO:0000256" key="10">
    <source>
        <dbReference type="ARBA" id="ARBA00022723"/>
    </source>
</evidence>
<dbReference type="InterPro" id="IPR034683">
    <property type="entry name" value="IspD/TarI"/>
</dbReference>
<protein>
    <recommendedName>
        <fullName evidence="14">Bifunctional enzyme IspD/IspF</fullName>
    </recommendedName>
    <domain>
        <recommendedName>
            <fullName evidence="14">2-C-methyl-D-erythritol 4-phosphate cytidylyltransferase</fullName>
            <ecNumber evidence="14">2.7.7.60</ecNumber>
        </recommendedName>
        <alternativeName>
            <fullName evidence="14">4-diphosphocytidyl-2C-methyl-D-erythritol synthase</fullName>
        </alternativeName>
        <alternativeName>
            <fullName evidence="14">MEP cytidylyltransferase</fullName>
            <shortName evidence="14">MCT</shortName>
        </alternativeName>
    </domain>
    <domain>
        <recommendedName>
            <fullName evidence="14">2-C-methyl-D-erythritol 2,4-cyclodiphosphate synthase</fullName>
            <shortName evidence="14">MECDP-synthase</shortName>
            <shortName evidence="14">MECPP-synthase</shortName>
            <shortName evidence="14">MECPS</shortName>
            <ecNumber evidence="14">4.6.1.12</ecNumber>
        </recommendedName>
    </domain>
</protein>
<evidence type="ECO:0000256" key="3">
    <source>
        <dbReference type="ARBA" id="ARBA00001968"/>
    </source>
</evidence>